<evidence type="ECO:0000313" key="2">
    <source>
        <dbReference type="Proteomes" id="UP000006729"/>
    </source>
</evidence>
<gene>
    <name evidence="1" type="ORF">POPTR_013G159900</name>
</gene>
<reference evidence="1 2" key="1">
    <citation type="journal article" date="2006" name="Science">
        <title>The genome of black cottonwood, Populus trichocarpa (Torr. &amp; Gray).</title>
        <authorList>
            <person name="Tuskan G.A."/>
            <person name="Difazio S."/>
            <person name="Jansson S."/>
            <person name="Bohlmann J."/>
            <person name="Grigoriev I."/>
            <person name="Hellsten U."/>
            <person name="Putnam N."/>
            <person name="Ralph S."/>
            <person name="Rombauts S."/>
            <person name="Salamov A."/>
            <person name="Schein J."/>
            <person name="Sterck L."/>
            <person name="Aerts A."/>
            <person name="Bhalerao R.R."/>
            <person name="Bhalerao R.P."/>
            <person name="Blaudez D."/>
            <person name="Boerjan W."/>
            <person name="Brun A."/>
            <person name="Brunner A."/>
            <person name="Busov V."/>
            <person name="Campbell M."/>
            <person name="Carlson J."/>
            <person name="Chalot M."/>
            <person name="Chapman J."/>
            <person name="Chen G.L."/>
            <person name="Cooper D."/>
            <person name="Coutinho P.M."/>
            <person name="Couturier J."/>
            <person name="Covert S."/>
            <person name="Cronk Q."/>
            <person name="Cunningham R."/>
            <person name="Davis J."/>
            <person name="Degroeve S."/>
            <person name="Dejardin A."/>
            <person name="Depamphilis C."/>
            <person name="Detter J."/>
            <person name="Dirks B."/>
            <person name="Dubchak I."/>
            <person name="Duplessis S."/>
            <person name="Ehlting J."/>
            <person name="Ellis B."/>
            <person name="Gendler K."/>
            <person name="Goodstein D."/>
            <person name="Gribskov M."/>
            <person name="Grimwood J."/>
            <person name="Groover A."/>
            <person name="Gunter L."/>
            <person name="Hamberger B."/>
            <person name="Heinze B."/>
            <person name="Helariutta Y."/>
            <person name="Henrissat B."/>
            <person name="Holligan D."/>
            <person name="Holt R."/>
            <person name="Huang W."/>
            <person name="Islam-Faridi N."/>
            <person name="Jones S."/>
            <person name="Jones-Rhoades M."/>
            <person name="Jorgensen R."/>
            <person name="Joshi C."/>
            <person name="Kangasjarvi J."/>
            <person name="Karlsson J."/>
            <person name="Kelleher C."/>
            <person name="Kirkpatrick R."/>
            <person name="Kirst M."/>
            <person name="Kohler A."/>
            <person name="Kalluri U."/>
            <person name="Larimer F."/>
            <person name="Leebens-Mack J."/>
            <person name="Leple J.C."/>
            <person name="Locascio P."/>
            <person name="Lou Y."/>
            <person name="Lucas S."/>
            <person name="Martin F."/>
            <person name="Montanini B."/>
            <person name="Napoli C."/>
            <person name="Nelson D.R."/>
            <person name="Nelson C."/>
            <person name="Nieminen K."/>
            <person name="Nilsson O."/>
            <person name="Pereda V."/>
            <person name="Peter G."/>
            <person name="Philippe R."/>
            <person name="Pilate G."/>
            <person name="Poliakov A."/>
            <person name="Razumovskaya J."/>
            <person name="Richardson P."/>
            <person name="Rinaldi C."/>
            <person name="Ritland K."/>
            <person name="Rouze P."/>
            <person name="Ryaboy D."/>
            <person name="Schmutz J."/>
            <person name="Schrader J."/>
            <person name="Segerman B."/>
            <person name="Shin H."/>
            <person name="Siddiqui A."/>
            <person name="Sterky F."/>
            <person name="Terry A."/>
            <person name="Tsai C.J."/>
            <person name="Uberbacher E."/>
            <person name="Unneberg P."/>
            <person name="Vahala J."/>
            <person name="Wall K."/>
            <person name="Wessler S."/>
            <person name="Yang G."/>
            <person name="Yin T."/>
            <person name="Douglas C."/>
            <person name="Marra M."/>
            <person name="Sandberg G."/>
            <person name="Van de Peer Y."/>
            <person name="Rokhsar D."/>
        </authorList>
    </citation>
    <scope>NUCLEOTIDE SEQUENCE [LARGE SCALE GENOMIC DNA]</scope>
    <source>
        <strain evidence="2">cv. Nisqually</strain>
    </source>
</reference>
<evidence type="ECO:0000313" key="1">
    <source>
        <dbReference type="EMBL" id="PNT08597.1"/>
    </source>
</evidence>
<dbReference type="AlphaFoldDB" id="U5FYJ3"/>
<dbReference type="Proteomes" id="UP000006729">
    <property type="component" value="Chromosome 13"/>
</dbReference>
<keyword evidence="2" id="KW-1185">Reference proteome</keyword>
<name>U5FYJ3_POPTR</name>
<dbReference type="HOGENOM" id="CLU_2835909_0_0_1"/>
<dbReference type="EMBL" id="CM009302">
    <property type="protein sequence ID" value="PNT08597.1"/>
    <property type="molecule type" value="Genomic_DNA"/>
</dbReference>
<protein>
    <submittedName>
        <fullName evidence="1">Uncharacterized protein</fullName>
    </submittedName>
</protein>
<sequence length="66" mass="7615">MTTPPILRSCLVNNQNHRCWTLFKLPSTKGLGLLARLADEPSCNIISILILWCLLSHIDRFYFKLD</sequence>
<dbReference type="InParanoid" id="U5FYJ3"/>
<proteinExistence type="predicted"/>
<organism evidence="1 2">
    <name type="scientific">Populus trichocarpa</name>
    <name type="common">Western balsam poplar</name>
    <name type="synonym">Populus balsamifera subsp. trichocarpa</name>
    <dbReference type="NCBI Taxonomy" id="3694"/>
    <lineage>
        <taxon>Eukaryota</taxon>
        <taxon>Viridiplantae</taxon>
        <taxon>Streptophyta</taxon>
        <taxon>Embryophyta</taxon>
        <taxon>Tracheophyta</taxon>
        <taxon>Spermatophyta</taxon>
        <taxon>Magnoliopsida</taxon>
        <taxon>eudicotyledons</taxon>
        <taxon>Gunneridae</taxon>
        <taxon>Pentapetalae</taxon>
        <taxon>rosids</taxon>
        <taxon>fabids</taxon>
        <taxon>Malpighiales</taxon>
        <taxon>Salicaceae</taxon>
        <taxon>Saliceae</taxon>
        <taxon>Populus</taxon>
    </lineage>
</organism>
<accession>U5FYJ3</accession>